<dbReference type="Proteomes" id="UP000271227">
    <property type="component" value="Unassembled WGS sequence"/>
</dbReference>
<comment type="caution">
    <text evidence="4">The sequence shown here is derived from an EMBL/GenBank/DDBJ whole genome shotgun (WGS) entry which is preliminary data.</text>
</comment>
<keyword evidence="1" id="KW-0805">Transcription regulation</keyword>
<dbReference type="InterPro" id="IPR018060">
    <property type="entry name" value="HTH_AraC"/>
</dbReference>
<dbReference type="InterPro" id="IPR053142">
    <property type="entry name" value="PchR_regulatory_protein"/>
</dbReference>
<sequence length="319" mass="34633">MALANGTLSQKAFSDAAETFGYTYTDLSVTPSAVDHDTPLFEGSLGFQSLPCGISLCVSDLKSLCDSQHDGVVERSLTIAMVFGDGATDCQFGADGRLVIEANTASVVSVSDAARMAGRYRAGQRARCLLVRARPEDFADETIAEQIESSLKATSVAHLPMSHRSMLLADELAAPSAQGGVGRLLAESCALELFARALMATQARSWPRQDKLSGRDYAKMLLVRDRMLANPGDNFTLDDLAREAAVSVSVLKAKFPLAFGQSVFSFLRDARLYRARQGLEQEGWTVSEAAYFAGYRHQSNFSSAFRRKFGMPPRDAMTR</sequence>
<reference evidence="4 5" key="1">
    <citation type="submission" date="2018-10" db="EMBL/GenBank/DDBJ databases">
        <title>Genomic Encyclopedia of Archaeal and Bacterial Type Strains, Phase II (KMG-II): from individual species to whole genera.</title>
        <authorList>
            <person name="Goeker M."/>
        </authorList>
    </citation>
    <scope>NUCLEOTIDE SEQUENCE [LARGE SCALE GENOMIC DNA]</scope>
    <source>
        <strain evidence="4 5">DSM 25217</strain>
    </source>
</reference>
<evidence type="ECO:0000313" key="4">
    <source>
        <dbReference type="EMBL" id="RMB04581.1"/>
    </source>
</evidence>
<evidence type="ECO:0000313" key="5">
    <source>
        <dbReference type="Proteomes" id="UP000271227"/>
    </source>
</evidence>
<dbReference type="Gene3D" id="1.10.10.60">
    <property type="entry name" value="Homeodomain-like"/>
    <property type="match status" value="1"/>
</dbReference>
<name>A0A3M0C410_9PROT</name>
<dbReference type="PANTHER" id="PTHR47893">
    <property type="entry name" value="REGULATORY PROTEIN PCHR"/>
    <property type="match status" value="1"/>
</dbReference>
<evidence type="ECO:0000256" key="2">
    <source>
        <dbReference type="ARBA" id="ARBA00023163"/>
    </source>
</evidence>
<dbReference type="InParanoid" id="A0A3M0C410"/>
<feature type="domain" description="HTH araC/xylS-type" evidence="3">
    <location>
        <begin position="218"/>
        <end position="319"/>
    </location>
</feature>
<dbReference type="SUPFAM" id="SSF46689">
    <property type="entry name" value="Homeodomain-like"/>
    <property type="match status" value="1"/>
</dbReference>
<organism evidence="4 5">
    <name type="scientific">Eilatimonas milleporae</name>
    <dbReference type="NCBI Taxonomy" id="911205"/>
    <lineage>
        <taxon>Bacteria</taxon>
        <taxon>Pseudomonadati</taxon>
        <taxon>Pseudomonadota</taxon>
        <taxon>Alphaproteobacteria</taxon>
        <taxon>Kordiimonadales</taxon>
        <taxon>Kordiimonadaceae</taxon>
        <taxon>Eilatimonas</taxon>
    </lineage>
</organism>
<dbReference type="InterPro" id="IPR009057">
    <property type="entry name" value="Homeodomain-like_sf"/>
</dbReference>
<evidence type="ECO:0000259" key="3">
    <source>
        <dbReference type="PROSITE" id="PS01124"/>
    </source>
</evidence>
<dbReference type="Pfam" id="PF12833">
    <property type="entry name" value="HTH_18"/>
    <property type="match status" value="1"/>
</dbReference>
<protein>
    <submittedName>
        <fullName evidence="4">AraC family transcriptional regulator</fullName>
    </submittedName>
</protein>
<dbReference type="AlphaFoldDB" id="A0A3M0C410"/>
<dbReference type="EMBL" id="REFR01000013">
    <property type="protein sequence ID" value="RMB04581.1"/>
    <property type="molecule type" value="Genomic_DNA"/>
</dbReference>
<dbReference type="GO" id="GO:0003700">
    <property type="term" value="F:DNA-binding transcription factor activity"/>
    <property type="evidence" value="ECO:0007669"/>
    <property type="project" value="InterPro"/>
</dbReference>
<gene>
    <name evidence="4" type="ORF">BXY39_2850</name>
</gene>
<dbReference type="RefSeq" id="WP_170163849.1">
    <property type="nucleotide sequence ID" value="NZ_REFR01000013.1"/>
</dbReference>
<dbReference type="SMART" id="SM00342">
    <property type="entry name" value="HTH_ARAC"/>
    <property type="match status" value="1"/>
</dbReference>
<proteinExistence type="predicted"/>
<dbReference type="GO" id="GO:0043565">
    <property type="term" value="F:sequence-specific DNA binding"/>
    <property type="evidence" value="ECO:0007669"/>
    <property type="project" value="InterPro"/>
</dbReference>
<dbReference type="PROSITE" id="PS01124">
    <property type="entry name" value="HTH_ARAC_FAMILY_2"/>
    <property type="match status" value="1"/>
</dbReference>
<dbReference type="PANTHER" id="PTHR47893:SF1">
    <property type="entry name" value="REGULATORY PROTEIN PCHR"/>
    <property type="match status" value="1"/>
</dbReference>
<evidence type="ECO:0000256" key="1">
    <source>
        <dbReference type="ARBA" id="ARBA00023015"/>
    </source>
</evidence>
<keyword evidence="2" id="KW-0804">Transcription</keyword>
<keyword evidence="5" id="KW-1185">Reference proteome</keyword>
<accession>A0A3M0C410</accession>